<dbReference type="InterPro" id="IPR001437">
    <property type="entry name" value="Tscrpt_elong_fac_GreA/B_C"/>
</dbReference>
<dbReference type="SUPFAM" id="SSF54534">
    <property type="entry name" value="FKBP-like"/>
    <property type="match status" value="1"/>
</dbReference>
<dbReference type="EMBL" id="AP018694">
    <property type="protein sequence ID" value="BBE20166.1"/>
    <property type="molecule type" value="Genomic_DNA"/>
</dbReference>
<dbReference type="PANTHER" id="PTHR30437">
    <property type="entry name" value="TRANSCRIPTION ELONGATION FACTOR GREA"/>
    <property type="match status" value="1"/>
</dbReference>
<evidence type="ECO:0000313" key="3">
    <source>
        <dbReference type="Proteomes" id="UP001193389"/>
    </source>
</evidence>
<dbReference type="InterPro" id="IPR036953">
    <property type="entry name" value="GreA/GreB_C_sf"/>
</dbReference>
<keyword evidence="2" id="KW-0808">Transferase</keyword>
<proteinExistence type="predicted"/>
<dbReference type="KEGG" id="anf:AQPE_4357"/>
<dbReference type="GO" id="GO:0070063">
    <property type="term" value="F:RNA polymerase binding"/>
    <property type="evidence" value="ECO:0007669"/>
    <property type="project" value="InterPro"/>
</dbReference>
<name>A0A5K7SFC2_9BACT</name>
<evidence type="ECO:0000313" key="2">
    <source>
        <dbReference type="EMBL" id="BBE20166.1"/>
    </source>
</evidence>
<gene>
    <name evidence="2" type="ORF">AQPE_4357</name>
</gene>
<dbReference type="PANTHER" id="PTHR30437:SF5">
    <property type="entry name" value="REGULATOR OF NUCLEOSIDE DIPHOSPHATE KINASE"/>
    <property type="match status" value="1"/>
</dbReference>
<organism evidence="2 3">
    <name type="scientific">Aquipluma nitroreducens</name>
    <dbReference type="NCBI Taxonomy" id="2010828"/>
    <lineage>
        <taxon>Bacteria</taxon>
        <taxon>Pseudomonadati</taxon>
        <taxon>Bacteroidota</taxon>
        <taxon>Bacteroidia</taxon>
        <taxon>Marinilabiliales</taxon>
        <taxon>Prolixibacteraceae</taxon>
        <taxon>Aquipluma</taxon>
    </lineage>
</organism>
<dbReference type="GO" id="GO:0032784">
    <property type="term" value="P:regulation of DNA-templated transcription elongation"/>
    <property type="evidence" value="ECO:0007669"/>
    <property type="project" value="InterPro"/>
</dbReference>
<dbReference type="Pfam" id="PF01272">
    <property type="entry name" value="GreA_GreB"/>
    <property type="match status" value="1"/>
</dbReference>
<dbReference type="Gene3D" id="3.10.50.30">
    <property type="entry name" value="Transcription elongation factor, GreA/GreB, C-terminal domain"/>
    <property type="match status" value="1"/>
</dbReference>
<evidence type="ECO:0000259" key="1">
    <source>
        <dbReference type="Pfam" id="PF01272"/>
    </source>
</evidence>
<dbReference type="GO" id="GO:0016301">
    <property type="term" value="F:kinase activity"/>
    <property type="evidence" value="ECO:0007669"/>
    <property type="project" value="UniProtKB-KW"/>
</dbReference>
<protein>
    <submittedName>
        <fullName evidence="2">Regulator of nucleoside diphosphate kinase</fullName>
    </submittedName>
</protein>
<dbReference type="InterPro" id="IPR023459">
    <property type="entry name" value="Tscrpt_elong_fac_GreA/B_fam"/>
</dbReference>
<dbReference type="PROSITE" id="PS00830">
    <property type="entry name" value="GREAB_2"/>
    <property type="match status" value="1"/>
</dbReference>
<dbReference type="GO" id="GO:0003677">
    <property type="term" value="F:DNA binding"/>
    <property type="evidence" value="ECO:0007669"/>
    <property type="project" value="InterPro"/>
</dbReference>
<accession>A0A5K7SFC2</accession>
<dbReference type="InterPro" id="IPR018151">
    <property type="entry name" value="TF_GreA/GreB_CS"/>
</dbReference>
<dbReference type="GO" id="GO:0006354">
    <property type="term" value="P:DNA-templated transcription elongation"/>
    <property type="evidence" value="ECO:0007669"/>
    <property type="project" value="TreeGrafter"/>
</dbReference>
<reference evidence="2" key="1">
    <citation type="journal article" date="2020" name="Int. J. Syst. Evol. Microbiol.">
        <title>Aquipluma nitroreducens gen. nov. sp. nov., a novel facultatively anaerobic bacterium isolated from a freshwater lake.</title>
        <authorList>
            <person name="Watanabe M."/>
            <person name="Kojima H."/>
            <person name="Fukui M."/>
        </authorList>
    </citation>
    <scope>NUCLEOTIDE SEQUENCE</scope>
    <source>
        <strain evidence="2">MeG22</strain>
    </source>
</reference>
<dbReference type="AlphaFoldDB" id="A0A5K7SFC2"/>
<keyword evidence="3" id="KW-1185">Reference proteome</keyword>
<sequence>MPDFVTMDSHIEVKFLETGKTKELKLVYPQNANYEDGLISVLSPLGCALLGFKAGDSVAFEATGGTQIVRIEKVLFQPEANGEDLL</sequence>
<keyword evidence="2" id="KW-0418">Kinase</keyword>
<dbReference type="Proteomes" id="UP001193389">
    <property type="component" value="Chromosome"/>
</dbReference>
<feature type="domain" description="Transcription elongation factor GreA/GreB C-terminal" evidence="1">
    <location>
        <begin position="3"/>
        <end position="74"/>
    </location>
</feature>